<dbReference type="AlphaFoldDB" id="A0A087U0Q0"/>
<keyword evidence="3" id="KW-1185">Reference proteome</keyword>
<evidence type="ECO:0000313" key="2">
    <source>
        <dbReference type="EMBL" id="KFM70939.1"/>
    </source>
</evidence>
<organism evidence="2 3">
    <name type="scientific">Stegodyphus mimosarum</name>
    <name type="common">African social velvet spider</name>
    <dbReference type="NCBI Taxonomy" id="407821"/>
    <lineage>
        <taxon>Eukaryota</taxon>
        <taxon>Metazoa</taxon>
        <taxon>Ecdysozoa</taxon>
        <taxon>Arthropoda</taxon>
        <taxon>Chelicerata</taxon>
        <taxon>Arachnida</taxon>
        <taxon>Araneae</taxon>
        <taxon>Araneomorphae</taxon>
        <taxon>Entelegynae</taxon>
        <taxon>Eresoidea</taxon>
        <taxon>Eresidae</taxon>
        <taxon>Stegodyphus</taxon>
    </lineage>
</organism>
<dbReference type="GO" id="GO:0006269">
    <property type="term" value="P:DNA replication, synthesis of primer"/>
    <property type="evidence" value="ECO:0007669"/>
    <property type="project" value="InterPro"/>
</dbReference>
<dbReference type="Gene3D" id="3.90.920.10">
    <property type="entry name" value="DNA primase, PRIM domain"/>
    <property type="match status" value="1"/>
</dbReference>
<dbReference type="Pfam" id="PF01896">
    <property type="entry name" value="DNA_primase_S"/>
    <property type="match status" value="1"/>
</dbReference>
<comment type="similarity">
    <text evidence="1">Belongs to the eukaryotic-type primase small subunit family.</text>
</comment>
<dbReference type="EMBL" id="KK117605">
    <property type="protein sequence ID" value="KFM70939.1"/>
    <property type="molecule type" value="Genomic_DNA"/>
</dbReference>
<dbReference type="OrthoDB" id="19606at2759"/>
<protein>
    <submittedName>
        <fullName evidence="2">DNA primase small subunit</fullName>
    </submittedName>
</protein>
<dbReference type="Proteomes" id="UP000054359">
    <property type="component" value="Unassembled WGS sequence"/>
</dbReference>
<dbReference type="SUPFAM" id="SSF56747">
    <property type="entry name" value="Prim-pol domain"/>
    <property type="match status" value="1"/>
</dbReference>
<reference evidence="2 3" key="1">
    <citation type="submission" date="2013-11" db="EMBL/GenBank/DDBJ databases">
        <title>Genome sequencing of Stegodyphus mimosarum.</title>
        <authorList>
            <person name="Bechsgaard J."/>
        </authorList>
    </citation>
    <scope>NUCLEOTIDE SEQUENCE [LARGE SCALE GENOMIC DNA]</scope>
</reference>
<evidence type="ECO:0000256" key="1">
    <source>
        <dbReference type="ARBA" id="ARBA00009762"/>
    </source>
</evidence>
<evidence type="ECO:0000313" key="3">
    <source>
        <dbReference type="Proteomes" id="UP000054359"/>
    </source>
</evidence>
<gene>
    <name evidence="2" type="ORF">X975_16295</name>
</gene>
<dbReference type="InterPro" id="IPR002755">
    <property type="entry name" value="DNA_primase_S"/>
</dbReference>
<dbReference type="STRING" id="407821.A0A087U0Q0"/>
<feature type="non-terminal residue" evidence="2">
    <location>
        <position position="77"/>
    </location>
</feature>
<dbReference type="GO" id="GO:0003899">
    <property type="term" value="F:DNA-directed RNA polymerase activity"/>
    <property type="evidence" value="ECO:0007669"/>
    <property type="project" value="InterPro"/>
</dbReference>
<proteinExistence type="inferred from homology"/>
<name>A0A087U0Q0_STEMI</name>
<sequence length="77" mass="8858">MKSSFADCVTSAQKWAQVKQIEEIALRQKGLKNRNKHFITEVMFQLCYPRLDINVTKGLNHLLKAPFCVHPKTGRVC</sequence>
<dbReference type="PANTHER" id="PTHR10536">
    <property type="entry name" value="DNA PRIMASE SMALL SUBUNIT"/>
    <property type="match status" value="1"/>
</dbReference>
<accession>A0A087U0Q0</accession>